<dbReference type="SUPFAM" id="SSF51445">
    <property type="entry name" value="(Trans)glycosidases"/>
    <property type="match status" value="1"/>
</dbReference>
<name>A0A6C0KC64_9ZZZZ</name>
<evidence type="ECO:0008006" key="4">
    <source>
        <dbReference type="Google" id="ProtNLM"/>
    </source>
</evidence>
<dbReference type="AlphaFoldDB" id="A0A6C0KC64"/>
<organism evidence="3">
    <name type="scientific">viral metagenome</name>
    <dbReference type="NCBI Taxonomy" id="1070528"/>
    <lineage>
        <taxon>unclassified sequences</taxon>
        <taxon>metagenomes</taxon>
        <taxon>organismal metagenomes</taxon>
    </lineage>
</organism>
<evidence type="ECO:0000256" key="2">
    <source>
        <dbReference type="SAM" id="Phobius"/>
    </source>
</evidence>
<dbReference type="Gene3D" id="3.20.20.80">
    <property type="entry name" value="Glycosidases"/>
    <property type="match status" value="1"/>
</dbReference>
<evidence type="ECO:0000256" key="1">
    <source>
        <dbReference type="SAM" id="MobiDB-lite"/>
    </source>
</evidence>
<keyword evidence="2" id="KW-0812">Transmembrane</keyword>
<dbReference type="EMBL" id="MN740854">
    <property type="protein sequence ID" value="QHU15279.1"/>
    <property type="molecule type" value="Genomic_DNA"/>
</dbReference>
<proteinExistence type="predicted"/>
<keyword evidence="2" id="KW-0472">Membrane</keyword>
<reference evidence="3" key="1">
    <citation type="journal article" date="2020" name="Nature">
        <title>Giant virus diversity and host interactions through global metagenomics.</title>
        <authorList>
            <person name="Schulz F."/>
            <person name="Roux S."/>
            <person name="Paez-Espino D."/>
            <person name="Jungbluth S."/>
            <person name="Walsh D.A."/>
            <person name="Denef V.J."/>
            <person name="McMahon K.D."/>
            <person name="Konstantinidis K.T."/>
            <person name="Eloe-Fadrosh E.A."/>
            <person name="Kyrpides N.C."/>
            <person name="Woyke T."/>
        </authorList>
    </citation>
    <scope>NUCLEOTIDE SEQUENCE</scope>
    <source>
        <strain evidence="3">GVMAG-S-1103017-68</strain>
    </source>
</reference>
<sequence>MGIGRIWVGHSTAVLVTSAAFLILATVAAILLLHRHTKNNEAPDTPYAPPPDPLNPDSHDDIHATCRFESGKEQMSSMQTKWLSVGGDGVGNINQDGKMQSKKVCLKTAPGLIAEFGFTGIAFDMEGCLGNTENDVIECANWLDNLKTSNEIKDHVKSILVCGNMPGFAKSTYDRFDYVAPMFYTVANWYNPDGDQSGWRSGCCTATNIHDNITQWDAYVPNNKLFVTYTAQGNQPETHVIDTVQYDWSANFRLILSSLATRVANHGHPGILGWPTVPTDRTATEECETIIDNALTAYGVVDSKLRGGWCQCAPDDNISWGAKSNLIIAGGFAPDGRLGPFCG</sequence>
<feature type="transmembrane region" description="Helical" evidence="2">
    <location>
        <begin position="12"/>
        <end position="33"/>
    </location>
</feature>
<feature type="region of interest" description="Disordered" evidence="1">
    <location>
        <begin position="41"/>
        <end position="60"/>
    </location>
</feature>
<protein>
    <recommendedName>
        <fullName evidence="4">GH18 domain-containing protein</fullName>
    </recommendedName>
</protein>
<dbReference type="InterPro" id="IPR017853">
    <property type="entry name" value="GH"/>
</dbReference>
<accession>A0A6C0KC64</accession>
<keyword evidence="2" id="KW-1133">Transmembrane helix</keyword>
<evidence type="ECO:0000313" key="3">
    <source>
        <dbReference type="EMBL" id="QHU15279.1"/>
    </source>
</evidence>